<dbReference type="Proteomes" id="UP000236754">
    <property type="component" value="Unassembled WGS sequence"/>
</dbReference>
<name>A0A1H6EB74_9ACTN</name>
<keyword evidence="2" id="KW-1185">Reference proteome</keyword>
<dbReference type="OrthoDB" id="52928at2"/>
<sequence length="80" mass="8383">MRRLEPGAQVAFDGRTWQVGALVGATVRLIDEEGITASVPASVLLADPGFEVVGVPLGGAPQWGRFQSVPLPAGSRTVLW</sequence>
<gene>
    <name evidence="1" type="ORF">SAMN05216223_12965</name>
</gene>
<accession>A0A1H6EB74</accession>
<dbReference type="RefSeq" id="WP_146088447.1">
    <property type="nucleotide sequence ID" value="NZ_FNVU01000029.1"/>
</dbReference>
<dbReference type="AlphaFoldDB" id="A0A1H6EB74"/>
<evidence type="ECO:0000313" key="1">
    <source>
        <dbReference type="EMBL" id="SEG94176.1"/>
    </source>
</evidence>
<organism evidence="1 2">
    <name type="scientific">Actinacidiphila yanglinensis</name>
    <dbReference type="NCBI Taxonomy" id="310779"/>
    <lineage>
        <taxon>Bacteria</taxon>
        <taxon>Bacillati</taxon>
        <taxon>Actinomycetota</taxon>
        <taxon>Actinomycetes</taxon>
        <taxon>Kitasatosporales</taxon>
        <taxon>Streptomycetaceae</taxon>
        <taxon>Actinacidiphila</taxon>
    </lineage>
</organism>
<reference evidence="1 2" key="1">
    <citation type="submission" date="2016-10" db="EMBL/GenBank/DDBJ databases">
        <authorList>
            <person name="de Groot N.N."/>
        </authorList>
    </citation>
    <scope>NUCLEOTIDE SEQUENCE [LARGE SCALE GENOMIC DNA]</scope>
    <source>
        <strain evidence="1 2">CGMCC 4.2023</strain>
    </source>
</reference>
<proteinExistence type="predicted"/>
<dbReference type="EMBL" id="FNVU01000029">
    <property type="protein sequence ID" value="SEG94176.1"/>
    <property type="molecule type" value="Genomic_DNA"/>
</dbReference>
<protein>
    <submittedName>
        <fullName evidence="1">Uncharacterized protein</fullName>
    </submittedName>
</protein>
<evidence type="ECO:0000313" key="2">
    <source>
        <dbReference type="Proteomes" id="UP000236754"/>
    </source>
</evidence>